<dbReference type="EMBL" id="JAULSR010000007">
    <property type="protein sequence ID" value="KAK0615037.1"/>
    <property type="molecule type" value="Genomic_DNA"/>
</dbReference>
<dbReference type="Proteomes" id="UP001174934">
    <property type="component" value="Unassembled WGS sequence"/>
</dbReference>
<dbReference type="Pfam" id="PF03126">
    <property type="entry name" value="Plus-3"/>
    <property type="match status" value="1"/>
</dbReference>
<dbReference type="GO" id="GO:1990269">
    <property type="term" value="F:RNA polymerase II C-terminal domain phosphoserine binding"/>
    <property type="evidence" value="ECO:0007669"/>
    <property type="project" value="TreeGrafter"/>
</dbReference>
<evidence type="ECO:0000256" key="4">
    <source>
        <dbReference type="ARBA" id="ARBA00023242"/>
    </source>
</evidence>
<feature type="compositionally biased region" description="Basic and acidic residues" evidence="6">
    <location>
        <begin position="526"/>
        <end position="536"/>
    </location>
</feature>
<feature type="region of interest" description="Disordered" evidence="6">
    <location>
        <begin position="1"/>
        <end position="125"/>
    </location>
</feature>
<evidence type="ECO:0000313" key="8">
    <source>
        <dbReference type="EMBL" id="KAK0615037.1"/>
    </source>
</evidence>
<keyword evidence="9" id="KW-1185">Reference proteome</keyword>
<protein>
    <recommendedName>
        <fullName evidence="7">Plus3 domain-containing protein</fullName>
    </recommendedName>
</protein>
<feature type="region of interest" description="Disordered" evidence="6">
    <location>
        <begin position="151"/>
        <end position="278"/>
    </location>
</feature>
<reference evidence="8" key="1">
    <citation type="submission" date="2023-06" db="EMBL/GenBank/DDBJ databases">
        <title>Genome-scale phylogeny and comparative genomics of the fungal order Sordariales.</title>
        <authorList>
            <consortium name="Lawrence Berkeley National Laboratory"/>
            <person name="Hensen N."/>
            <person name="Bonometti L."/>
            <person name="Westerberg I."/>
            <person name="Brannstrom I.O."/>
            <person name="Guillou S."/>
            <person name="Cros-Aarteil S."/>
            <person name="Calhoun S."/>
            <person name="Haridas S."/>
            <person name="Kuo A."/>
            <person name="Mondo S."/>
            <person name="Pangilinan J."/>
            <person name="Riley R."/>
            <person name="LaButti K."/>
            <person name="Andreopoulos B."/>
            <person name="Lipzen A."/>
            <person name="Chen C."/>
            <person name="Yanf M."/>
            <person name="Daum C."/>
            <person name="Ng V."/>
            <person name="Clum A."/>
            <person name="Steindorff A."/>
            <person name="Ohm R."/>
            <person name="Martin F."/>
            <person name="Silar P."/>
            <person name="Natvig D."/>
            <person name="Lalanne C."/>
            <person name="Gautier V."/>
            <person name="Ament-velasquez S.L."/>
            <person name="Kruys A."/>
            <person name="Hutchinson M.I."/>
            <person name="Powell A.J."/>
            <person name="Barry K."/>
            <person name="Miller A.N."/>
            <person name="Grigoriev I.V."/>
            <person name="Debuchy R."/>
            <person name="Gladieux P."/>
            <person name="Thoren M.H."/>
            <person name="Johannesson H."/>
        </authorList>
    </citation>
    <scope>NUCLEOTIDE SEQUENCE</scope>
    <source>
        <strain evidence="8">SMH3391-2</strain>
    </source>
</reference>
<comment type="subcellular location">
    <subcellularLocation>
        <location evidence="1">Nucleus</location>
    </subcellularLocation>
</comment>
<proteinExistence type="predicted"/>
<keyword evidence="4" id="KW-0539">Nucleus</keyword>
<gene>
    <name evidence="8" type="ORF">B0T17DRAFT_592873</name>
</gene>
<evidence type="ECO:0000256" key="2">
    <source>
        <dbReference type="ARBA" id="ARBA00023015"/>
    </source>
</evidence>
<evidence type="ECO:0000256" key="3">
    <source>
        <dbReference type="ARBA" id="ARBA00023163"/>
    </source>
</evidence>
<sequence>MSDKSDIDDELLALAGGDVSSDEEEPMELGREDSRSPSPPPTSAKRDTPAKGLATRSTPAKKGAKRRARSDDDSEDEGEASSPPGSPDSQQSAPMEESDSDSDSPDTKARGGEDELNQYPIDGLFKDYDEREQIMGMREIEREQILAERREENERIRQNRMLRQLKVNQDKDNRKRKASAAELEDAQRKTARVRTKASETSEKMDTLRRAREERSSRKEQRERENDRRKQRSPSYRRSDGEDGDSDVDWAGPSKSKPKSGSPDARDSPPPELRDAERIRVGRSRFAEVCFYPGFADAITGCFVRINIGPDPTTRQDVYRMAIIKGFSQGRPYAMPDLEGQQMVVDTYVTAAHGKAQREWPFISCSDRDFTDAEWNRYKSVCATDGVPVTTRTAMVNKIDDINRLVRHTWTNEEVSERVNRQNALRARFSGVERDHITKQLENARARGDEEAVTRLQEKLDKIEVPRLAFKTSLSSAKKKPEKTGLSQQEKLALINLENRRRNAEEVRKAQLKERARAREIQRALERGEKVNEDHSRRLQTKMKFVHDVNDSSEKQKEEKAKKSKQDKESGASTPAANGNSSMAGMPKSLMPHIAKLQAQQHSRDNKNGIAVIHKPLMDDDIIGALDLDIDIEI</sequence>
<dbReference type="InterPro" id="IPR004343">
    <property type="entry name" value="Plus-3_dom"/>
</dbReference>
<evidence type="ECO:0000259" key="7">
    <source>
        <dbReference type="PROSITE" id="PS51360"/>
    </source>
</evidence>
<dbReference type="AlphaFoldDB" id="A0AA40BVD8"/>
<accession>A0AA40BVD8</accession>
<dbReference type="GO" id="GO:0016593">
    <property type="term" value="C:Cdc73/Paf1 complex"/>
    <property type="evidence" value="ECO:0007669"/>
    <property type="project" value="TreeGrafter"/>
</dbReference>
<keyword evidence="3" id="KW-0804">Transcription</keyword>
<keyword evidence="5" id="KW-0175">Coiled coil</keyword>
<feature type="compositionally biased region" description="Basic and acidic residues" evidence="6">
    <location>
        <begin position="263"/>
        <end position="278"/>
    </location>
</feature>
<feature type="domain" description="Plus3" evidence="7">
    <location>
        <begin position="269"/>
        <end position="406"/>
    </location>
</feature>
<dbReference type="SUPFAM" id="SSF159042">
    <property type="entry name" value="Plus3-like"/>
    <property type="match status" value="1"/>
</dbReference>
<dbReference type="InterPro" id="IPR036128">
    <property type="entry name" value="Plus3-like_sf"/>
</dbReference>
<feature type="compositionally biased region" description="Basic and acidic residues" evidence="6">
    <location>
        <begin position="544"/>
        <end position="569"/>
    </location>
</feature>
<dbReference type="PROSITE" id="PS51360">
    <property type="entry name" value="PLUS3"/>
    <property type="match status" value="1"/>
</dbReference>
<name>A0AA40BVD8_9PEZI</name>
<keyword evidence="2" id="KW-0805">Transcription regulation</keyword>
<evidence type="ECO:0000256" key="1">
    <source>
        <dbReference type="ARBA" id="ARBA00004123"/>
    </source>
</evidence>
<evidence type="ECO:0000256" key="6">
    <source>
        <dbReference type="SAM" id="MobiDB-lite"/>
    </source>
</evidence>
<dbReference type="PANTHER" id="PTHR13115">
    <property type="entry name" value="RNA POLYMERASE-ASSOCIATED PROTEIN RTF1 HOMOLOG"/>
    <property type="match status" value="1"/>
</dbReference>
<evidence type="ECO:0000256" key="5">
    <source>
        <dbReference type="SAM" id="Coils"/>
    </source>
</evidence>
<dbReference type="Gene3D" id="3.90.70.200">
    <property type="entry name" value="Plus-3 domain"/>
    <property type="match status" value="1"/>
</dbReference>
<feature type="compositionally biased region" description="Acidic residues" evidence="6">
    <location>
        <begin position="1"/>
        <end position="11"/>
    </location>
</feature>
<organism evidence="8 9">
    <name type="scientific">Bombardia bombarda</name>
    <dbReference type="NCBI Taxonomy" id="252184"/>
    <lineage>
        <taxon>Eukaryota</taxon>
        <taxon>Fungi</taxon>
        <taxon>Dikarya</taxon>
        <taxon>Ascomycota</taxon>
        <taxon>Pezizomycotina</taxon>
        <taxon>Sordariomycetes</taxon>
        <taxon>Sordariomycetidae</taxon>
        <taxon>Sordariales</taxon>
        <taxon>Lasiosphaeriaceae</taxon>
        <taxon>Bombardia</taxon>
    </lineage>
</organism>
<feature type="compositionally biased region" description="Low complexity" evidence="6">
    <location>
        <begin position="251"/>
        <end position="262"/>
    </location>
</feature>
<dbReference type="SMART" id="SM00719">
    <property type="entry name" value="Plus3"/>
    <property type="match status" value="1"/>
</dbReference>
<feature type="compositionally biased region" description="Low complexity" evidence="6">
    <location>
        <begin position="80"/>
        <end position="94"/>
    </location>
</feature>
<feature type="region of interest" description="Disordered" evidence="6">
    <location>
        <begin position="526"/>
        <end position="586"/>
    </location>
</feature>
<dbReference type="FunFam" id="3.90.70.200:FF:000005">
    <property type="entry name" value="Related to Pol II transcription elongation factor"/>
    <property type="match status" value="1"/>
</dbReference>
<feature type="coiled-coil region" evidence="5">
    <location>
        <begin position="486"/>
        <end position="514"/>
    </location>
</feature>
<dbReference type="GO" id="GO:0003677">
    <property type="term" value="F:DNA binding"/>
    <property type="evidence" value="ECO:0007669"/>
    <property type="project" value="InterPro"/>
</dbReference>
<feature type="compositionally biased region" description="Polar residues" evidence="6">
    <location>
        <begin position="570"/>
        <end position="582"/>
    </location>
</feature>
<dbReference type="PANTHER" id="PTHR13115:SF8">
    <property type="entry name" value="RNA POLYMERASE-ASSOCIATED PROTEIN RTF1 HOMOLOG"/>
    <property type="match status" value="1"/>
</dbReference>
<feature type="compositionally biased region" description="Basic and acidic residues" evidence="6">
    <location>
        <begin position="196"/>
        <end position="227"/>
    </location>
</feature>
<evidence type="ECO:0000313" key="9">
    <source>
        <dbReference type="Proteomes" id="UP001174934"/>
    </source>
</evidence>
<comment type="caution">
    <text evidence="8">The sequence shown here is derived from an EMBL/GenBank/DDBJ whole genome shotgun (WGS) entry which is preliminary data.</text>
</comment>